<gene>
    <name evidence="1" type="ORF">DW099_01560</name>
</gene>
<dbReference type="PANTHER" id="PTHR40056:SF1">
    <property type="entry name" value="DUF1836 DOMAIN-CONTAINING PROTEIN"/>
    <property type="match status" value="1"/>
</dbReference>
<dbReference type="GeneID" id="83004920"/>
<dbReference type="RefSeq" id="WP_067539221.1">
    <property type="nucleotide sequence ID" value="NZ_AP025567.1"/>
</dbReference>
<evidence type="ECO:0000313" key="2">
    <source>
        <dbReference type="Proteomes" id="UP000284841"/>
    </source>
</evidence>
<accession>A0A415E6D2</accession>
<dbReference type="STRING" id="1776384.GCA_900086585_02590"/>
<dbReference type="PANTHER" id="PTHR40056">
    <property type="entry name" value="HYPOTHETICAL CYTOSOLIC PROTEIN"/>
    <property type="match status" value="1"/>
</dbReference>
<keyword evidence="2" id="KW-1185">Reference proteome</keyword>
<dbReference type="Pfam" id="PF08876">
    <property type="entry name" value="DUF1836"/>
    <property type="match status" value="1"/>
</dbReference>
<proteinExistence type="predicted"/>
<comment type="caution">
    <text evidence="1">The sequence shown here is derived from an EMBL/GenBank/DDBJ whole genome shotgun (WGS) entry which is preliminary data.</text>
</comment>
<protein>
    <submittedName>
        <fullName evidence="1">DUF1836 domain-containing protein</fullName>
    </submittedName>
</protein>
<dbReference type="AlphaFoldDB" id="A0A415E6D2"/>
<dbReference type="Proteomes" id="UP000284841">
    <property type="component" value="Unassembled WGS sequence"/>
</dbReference>
<sequence length="176" mass="20493">MGRTKGLEQFKLPRWEELPSIDLYLDQVLSLLDEWLGDYLTFDGKKIMTKTMVNNYVKQKFIAPPVNKKYDRVAVASLFVIAILKPVYTINEISRLIKMALRASDKETSYNEFCKLIEEAVEHAFHGTSMPKETNPNDPHDLFWNVCNAFACQLYVRNIYLQSHKKDDKLKENVTL</sequence>
<reference evidence="1 2" key="1">
    <citation type="submission" date="2018-08" db="EMBL/GenBank/DDBJ databases">
        <title>A genome reference for cultivated species of the human gut microbiota.</title>
        <authorList>
            <person name="Zou Y."/>
            <person name="Xue W."/>
            <person name="Luo G."/>
        </authorList>
    </citation>
    <scope>NUCLEOTIDE SEQUENCE [LARGE SCALE GENOMIC DNA]</scope>
    <source>
        <strain evidence="1 2">AM07-24</strain>
    </source>
</reference>
<dbReference type="InterPro" id="IPR014975">
    <property type="entry name" value="DUF1836"/>
</dbReference>
<evidence type="ECO:0000313" key="1">
    <source>
        <dbReference type="EMBL" id="RHJ89288.1"/>
    </source>
</evidence>
<name>A0A415E6D2_9FIRM</name>
<dbReference type="OrthoDB" id="3191472at2"/>
<dbReference type="EMBL" id="QRMS01000001">
    <property type="protein sequence ID" value="RHJ89288.1"/>
    <property type="molecule type" value="Genomic_DNA"/>
</dbReference>
<organism evidence="1 2">
    <name type="scientific">Emergencia timonensis</name>
    <dbReference type="NCBI Taxonomy" id="1776384"/>
    <lineage>
        <taxon>Bacteria</taxon>
        <taxon>Bacillati</taxon>
        <taxon>Bacillota</taxon>
        <taxon>Clostridia</taxon>
        <taxon>Peptostreptococcales</taxon>
        <taxon>Anaerovoracaceae</taxon>
        <taxon>Emergencia</taxon>
    </lineage>
</organism>